<dbReference type="Pfam" id="PF12416">
    <property type="entry name" value="DUF3668"/>
    <property type="match status" value="1"/>
</dbReference>
<accession>A0A2G8KV97</accession>
<gene>
    <name evidence="4" type="ORF">BSL78_11218</name>
</gene>
<dbReference type="GO" id="GO:0005813">
    <property type="term" value="C:centrosome"/>
    <property type="evidence" value="ECO:0007669"/>
    <property type="project" value="TreeGrafter"/>
</dbReference>
<evidence type="ECO:0000313" key="4">
    <source>
        <dbReference type="EMBL" id="PIK51919.1"/>
    </source>
</evidence>
<dbReference type="PANTHER" id="PTHR21574:SF0">
    <property type="entry name" value="CENTROSOMAL PROTEIN OF 120 KDA"/>
    <property type="match status" value="1"/>
</dbReference>
<feature type="region of interest" description="Disordered" evidence="2">
    <location>
        <begin position="652"/>
        <end position="681"/>
    </location>
</feature>
<dbReference type="EMBL" id="MRZV01000351">
    <property type="protein sequence ID" value="PIK51919.1"/>
    <property type="molecule type" value="Genomic_DNA"/>
</dbReference>
<evidence type="ECO:0000256" key="2">
    <source>
        <dbReference type="SAM" id="MobiDB-lite"/>
    </source>
</evidence>
<dbReference type="GO" id="GO:1903724">
    <property type="term" value="P:positive regulation of centriole elongation"/>
    <property type="evidence" value="ECO:0007669"/>
    <property type="project" value="TreeGrafter"/>
</dbReference>
<feature type="compositionally biased region" description="Polar residues" evidence="2">
    <location>
        <begin position="464"/>
        <end position="473"/>
    </location>
</feature>
<dbReference type="OrthoDB" id="332250at2759"/>
<keyword evidence="1" id="KW-0175">Coiled coil</keyword>
<feature type="compositionally biased region" description="Basic and acidic residues" evidence="2">
    <location>
        <begin position="403"/>
        <end position="422"/>
    </location>
</feature>
<dbReference type="STRING" id="307972.A0A2G8KV97"/>
<dbReference type="InterPro" id="IPR022136">
    <property type="entry name" value="DUF3668"/>
</dbReference>
<evidence type="ECO:0000259" key="3">
    <source>
        <dbReference type="PROSITE" id="PS50004"/>
    </source>
</evidence>
<evidence type="ECO:0000256" key="1">
    <source>
        <dbReference type="SAM" id="Coils"/>
    </source>
</evidence>
<dbReference type="PANTHER" id="PTHR21574">
    <property type="entry name" value="CENTROSOMAL PROTEIN OF 120 KDA"/>
    <property type="match status" value="1"/>
</dbReference>
<name>A0A2G8KV97_STIJA</name>
<sequence length="985" mass="111859">GAGFLRKQISKLILESRFDGELLSTDPVAHVEAPVFNSELAWEVSKKLLHQYKLQRTPIKLQCYVTDLQTKRKESAGYILLDLRTADKQDGTSAVLPLHKKWYHLLNSKYSRMKPELLIGLSLEVDTGPKEESFQAKAAPARRGKVLTPDGSSESSLDPGVLAPVLNNAEGFFQIGPPDKCCELFILSVTVVFASNLTELVPTTIPLPHRESGFFFFYQLFGNDVTNEIFKDLINPSFACERASVHLRSNVEVLRAFFEKEAKLEINLCCGDQILGSAIIQMDQLLSPPSDVINQRPVSIEGAFPLTSPSDTKEKKKGGDGAVVGVSIVLRRKDISLPDQQPQVYPKPTETKPKQEHVSDHEKNEQQSLSNAGRENVEQRRAAPLPLGNQKRARHSESDEDTDRGLDSLIVDDKIPQRDTTKGVKHASNTRYDVDGPPARAVEGSTEGSQQPPHHHHHPDTHPSLKQQPPKQHVTQLPVLPGTISHYGFSVDIRSIRNVNTSSALNIYIRYSYPFFGRSAPIMTHPSVEILNKHMEVYLPNSFCAFDFATTGQQLHDNLTRVPLMLELWHRDKQTKDLLLGVAEVPLSNVLSSARVPVNTINPPEKQVWRQICSEKVIARSVNENPTPVAEVLVALGLEDYGPINTKEVFLSSDLSQRSKETNNNVDPRGQEKEAAGLPNPRESMEYKTALELEMWKEQQADLFENQMKEKQVNHLQSLSEEFKRRDKERELLLKKKLDAYSHLEEQLQFALGDVVKRERELKAKEEEVGHLKDELQHDHELKLTEMQEASRRMKEDCIHQIELEKGKNNMLQEQIEHLRERVKKLQEQIEQKDRQFEVYKEQNTTKPEMKLQSEISLLNLEKELEHMRLRYLAAEEKEVTKSDNQTLEDIKGELQRLKEQELIKKENQPLPLIPAQQGGVAEIGFKTHFEDQHSSGPLESADDHVARLIEERDTLLRTGVYSHQDRIIVELDRKLNDALTQSGT</sequence>
<keyword evidence="5" id="KW-1185">Reference proteome</keyword>
<comment type="caution">
    <text evidence="4">The sequence shown here is derived from an EMBL/GenBank/DDBJ whole genome shotgun (WGS) entry which is preliminary data.</text>
</comment>
<reference evidence="4 5" key="1">
    <citation type="journal article" date="2017" name="PLoS Biol.">
        <title>The sea cucumber genome provides insights into morphological evolution and visceral regeneration.</title>
        <authorList>
            <person name="Zhang X."/>
            <person name="Sun L."/>
            <person name="Yuan J."/>
            <person name="Sun Y."/>
            <person name="Gao Y."/>
            <person name="Zhang L."/>
            <person name="Li S."/>
            <person name="Dai H."/>
            <person name="Hamel J.F."/>
            <person name="Liu C."/>
            <person name="Yu Y."/>
            <person name="Liu S."/>
            <person name="Lin W."/>
            <person name="Guo K."/>
            <person name="Jin S."/>
            <person name="Xu P."/>
            <person name="Storey K.B."/>
            <person name="Huan P."/>
            <person name="Zhang T."/>
            <person name="Zhou Y."/>
            <person name="Zhang J."/>
            <person name="Lin C."/>
            <person name="Li X."/>
            <person name="Xing L."/>
            <person name="Huo D."/>
            <person name="Sun M."/>
            <person name="Wang L."/>
            <person name="Mercier A."/>
            <person name="Li F."/>
            <person name="Yang H."/>
            <person name="Xiang J."/>
        </authorList>
    </citation>
    <scope>NUCLEOTIDE SEQUENCE [LARGE SCALE GENOMIC DNA]</scope>
    <source>
        <strain evidence="4">Shaxun</strain>
        <tissue evidence="4">Muscle</tissue>
    </source>
</reference>
<dbReference type="InterPro" id="IPR035892">
    <property type="entry name" value="C2_domain_sf"/>
</dbReference>
<feature type="region of interest" description="Disordered" evidence="2">
    <location>
        <begin position="335"/>
        <end position="473"/>
    </location>
</feature>
<feature type="compositionally biased region" description="Basic and acidic residues" evidence="2">
    <location>
        <begin position="349"/>
        <end position="365"/>
    </location>
</feature>
<dbReference type="PROSITE" id="PS50004">
    <property type="entry name" value="C2"/>
    <property type="match status" value="1"/>
</dbReference>
<feature type="coiled-coil region" evidence="1">
    <location>
        <begin position="755"/>
        <end position="908"/>
    </location>
</feature>
<feature type="non-terminal residue" evidence="4">
    <location>
        <position position="1"/>
    </location>
</feature>
<dbReference type="InterPro" id="IPR039893">
    <property type="entry name" value="CEP120-like"/>
</dbReference>
<proteinExistence type="predicted"/>
<dbReference type="Pfam" id="PF00168">
    <property type="entry name" value="C2"/>
    <property type="match status" value="1"/>
</dbReference>
<organism evidence="4 5">
    <name type="scientific">Stichopus japonicus</name>
    <name type="common">Sea cucumber</name>
    <dbReference type="NCBI Taxonomy" id="307972"/>
    <lineage>
        <taxon>Eukaryota</taxon>
        <taxon>Metazoa</taxon>
        <taxon>Echinodermata</taxon>
        <taxon>Eleutherozoa</taxon>
        <taxon>Echinozoa</taxon>
        <taxon>Holothuroidea</taxon>
        <taxon>Aspidochirotacea</taxon>
        <taxon>Aspidochirotida</taxon>
        <taxon>Stichopodidae</taxon>
        <taxon>Apostichopus</taxon>
    </lineage>
</organism>
<dbReference type="InterPro" id="IPR000008">
    <property type="entry name" value="C2_dom"/>
</dbReference>
<dbReference type="AlphaFoldDB" id="A0A2G8KV97"/>
<feature type="domain" description="C2" evidence="3">
    <location>
        <begin position="468"/>
        <end position="600"/>
    </location>
</feature>
<evidence type="ECO:0000313" key="5">
    <source>
        <dbReference type="Proteomes" id="UP000230750"/>
    </source>
</evidence>
<dbReference type="Gene3D" id="2.60.40.150">
    <property type="entry name" value="C2 domain"/>
    <property type="match status" value="1"/>
</dbReference>
<protein>
    <submittedName>
        <fullName evidence="4">Putative centrosomal protein</fullName>
    </submittedName>
</protein>
<dbReference type="Proteomes" id="UP000230750">
    <property type="component" value="Unassembled WGS sequence"/>
</dbReference>
<dbReference type="SUPFAM" id="SSF49562">
    <property type="entry name" value="C2 domain (Calcium/lipid-binding domain, CaLB)"/>
    <property type="match status" value="1"/>
</dbReference>
<feature type="region of interest" description="Disordered" evidence="2">
    <location>
        <begin position="138"/>
        <end position="157"/>
    </location>
</feature>